<keyword evidence="4" id="KW-0804">Transcription</keyword>
<accession>A0ABV6GDS2</accession>
<protein>
    <submittedName>
        <fullName evidence="6">LysR family transcriptional regulator</fullName>
    </submittedName>
</protein>
<evidence type="ECO:0000259" key="5">
    <source>
        <dbReference type="PROSITE" id="PS50931"/>
    </source>
</evidence>
<dbReference type="InterPro" id="IPR005119">
    <property type="entry name" value="LysR_subst-bd"/>
</dbReference>
<dbReference type="Pfam" id="PF00126">
    <property type="entry name" value="HTH_1"/>
    <property type="match status" value="1"/>
</dbReference>
<dbReference type="PANTHER" id="PTHR30346">
    <property type="entry name" value="TRANSCRIPTIONAL DUAL REGULATOR HCAR-RELATED"/>
    <property type="match status" value="1"/>
</dbReference>
<keyword evidence="7" id="KW-1185">Reference proteome</keyword>
<dbReference type="Pfam" id="PF03466">
    <property type="entry name" value="LysR_substrate"/>
    <property type="match status" value="1"/>
</dbReference>
<dbReference type="Proteomes" id="UP001589854">
    <property type="component" value="Unassembled WGS sequence"/>
</dbReference>
<dbReference type="Gene3D" id="3.40.190.10">
    <property type="entry name" value="Periplasmic binding protein-like II"/>
    <property type="match status" value="2"/>
</dbReference>
<sequence length="297" mass="33463">MELRHLKYFIMVAEELHFGRAAKRLNISQPPLSQQIKQLEQELNITLFNRTNRSVELTVTGEVFLEKSRKILNYINNACEEAQGVDRGEIGELVLAFGGSAAFDLLPTIIQTCNKLLPNITLDLIQLTTSEQIKALEESRIHVGLLVSPIESSLIDTEMLRTESFVVCLPDYHPLAKRNGPINAIELANEKFIMPPMQAGKGYYDAINKIYEDAGFTPNVVQTAKEQHTMVSLVAAGIGIVIVPESTQFIKLEGIVYKLFNKPYIKVNSIAWNKDNKHPVVKAFLKLMREIIIPKYN</sequence>
<keyword evidence="3" id="KW-0238">DNA-binding</keyword>
<evidence type="ECO:0000256" key="1">
    <source>
        <dbReference type="ARBA" id="ARBA00009437"/>
    </source>
</evidence>
<dbReference type="InterPro" id="IPR000847">
    <property type="entry name" value="LysR_HTH_N"/>
</dbReference>
<gene>
    <name evidence="6" type="ORF">ACFFIX_10255</name>
</gene>
<dbReference type="SUPFAM" id="SSF53850">
    <property type="entry name" value="Periplasmic binding protein-like II"/>
    <property type="match status" value="1"/>
</dbReference>
<name>A0ABV6GDS2_9BACI</name>
<keyword evidence="2" id="KW-0805">Transcription regulation</keyword>
<evidence type="ECO:0000313" key="6">
    <source>
        <dbReference type="EMBL" id="MFC0271835.1"/>
    </source>
</evidence>
<dbReference type="PRINTS" id="PR00039">
    <property type="entry name" value="HTHLYSR"/>
</dbReference>
<dbReference type="InterPro" id="IPR036388">
    <property type="entry name" value="WH-like_DNA-bd_sf"/>
</dbReference>
<dbReference type="InterPro" id="IPR036390">
    <property type="entry name" value="WH_DNA-bd_sf"/>
</dbReference>
<proteinExistence type="inferred from homology"/>
<reference evidence="6 7" key="1">
    <citation type="submission" date="2024-09" db="EMBL/GenBank/DDBJ databases">
        <authorList>
            <person name="Sun Q."/>
            <person name="Mori K."/>
        </authorList>
    </citation>
    <scope>NUCLEOTIDE SEQUENCE [LARGE SCALE GENOMIC DNA]</scope>
    <source>
        <strain evidence="6 7">CCM 7228</strain>
    </source>
</reference>
<dbReference type="SUPFAM" id="SSF46785">
    <property type="entry name" value="Winged helix' DNA-binding domain"/>
    <property type="match status" value="1"/>
</dbReference>
<evidence type="ECO:0000256" key="4">
    <source>
        <dbReference type="ARBA" id="ARBA00023163"/>
    </source>
</evidence>
<comment type="similarity">
    <text evidence="1">Belongs to the LysR transcriptional regulatory family.</text>
</comment>
<feature type="domain" description="HTH lysR-type" evidence="5">
    <location>
        <begin position="1"/>
        <end position="58"/>
    </location>
</feature>
<comment type="caution">
    <text evidence="6">The sequence shown here is derived from an EMBL/GenBank/DDBJ whole genome shotgun (WGS) entry which is preliminary data.</text>
</comment>
<dbReference type="EMBL" id="JBHLVO010000006">
    <property type="protein sequence ID" value="MFC0271835.1"/>
    <property type="molecule type" value="Genomic_DNA"/>
</dbReference>
<dbReference type="PANTHER" id="PTHR30346:SF0">
    <property type="entry name" value="HCA OPERON TRANSCRIPTIONAL ACTIVATOR HCAR"/>
    <property type="match status" value="1"/>
</dbReference>
<evidence type="ECO:0000313" key="7">
    <source>
        <dbReference type="Proteomes" id="UP001589854"/>
    </source>
</evidence>
<evidence type="ECO:0000256" key="3">
    <source>
        <dbReference type="ARBA" id="ARBA00023125"/>
    </source>
</evidence>
<dbReference type="Gene3D" id="1.10.10.10">
    <property type="entry name" value="Winged helix-like DNA-binding domain superfamily/Winged helix DNA-binding domain"/>
    <property type="match status" value="1"/>
</dbReference>
<organism evidence="6 7">
    <name type="scientific">Metabacillus herbersteinensis</name>
    <dbReference type="NCBI Taxonomy" id="283816"/>
    <lineage>
        <taxon>Bacteria</taxon>
        <taxon>Bacillati</taxon>
        <taxon>Bacillota</taxon>
        <taxon>Bacilli</taxon>
        <taxon>Bacillales</taxon>
        <taxon>Bacillaceae</taxon>
        <taxon>Metabacillus</taxon>
    </lineage>
</organism>
<evidence type="ECO:0000256" key="2">
    <source>
        <dbReference type="ARBA" id="ARBA00023015"/>
    </source>
</evidence>
<dbReference type="RefSeq" id="WP_378933460.1">
    <property type="nucleotide sequence ID" value="NZ_JBHLVO010000006.1"/>
</dbReference>
<dbReference type="CDD" id="cd08414">
    <property type="entry name" value="PBP2_LTTR_aromatics_like"/>
    <property type="match status" value="1"/>
</dbReference>
<dbReference type="PROSITE" id="PS50931">
    <property type="entry name" value="HTH_LYSR"/>
    <property type="match status" value="1"/>
</dbReference>